<dbReference type="Pfam" id="PF10728">
    <property type="entry name" value="DUF2520"/>
    <property type="match status" value="1"/>
</dbReference>
<evidence type="ECO:0000259" key="2">
    <source>
        <dbReference type="Pfam" id="PF10728"/>
    </source>
</evidence>
<gene>
    <name evidence="3" type="ORF">E1163_15300</name>
</gene>
<dbReference type="InterPro" id="IPR037108">
    <property type="entry name" value="TM1727-like_C_sf"/>
</dbReference>
<dbReference type="PANTHER" id="PTHR40459">
    <property type="entry name" value="CONSERVED HYPOTHETICAL ALANINE AND LEUCINE RICH PROTEIN"/>
    <property type="match status" value="1"/>
</dbReference>
<proteinExistence type="predicted"/>
<feature type="domain" description="Putative oxidoreductase/dehydrogenase Rossmann-like" evidence="1">
    <location>
        <begin position="7"/>
        <end position="104"/>
    </location>
</feature>
<organism evidence="3 4">
    <name type="scientific">Fulvivirga kasyanovii</name>
    <dbReference type="NCBI Taxonomy" id="396812"/>
    <lineage>
        <taxon>Bacteria</taxon>
        <taxon>Pseudomonadati</taxon>
        <taxon>Bacteroidota</taxon>
        <taxon>Cytophagia</taxon>
        <taxon>Cytophagales</taxon>
        <taxon>Fulvivirgaceae</taxon>
        <taxon>Fulvivirga</taxon>
    </lineage>
</organism>
<dbReference type="Proteomes" id="UP000798808">
    <property type="component" value="Unassembled WGS sequence"/>
</dbReference>
<name>A0ABW9RQR0_9BACT</name>
<comment type="caution">
    <text evidence="3">The sequence shown here is derived from an EMBL/GenBank/DDBJ whole genome shotgun (WGS) entry which is preliminary data.</text>
</comment>
<feature type="domain" description="DUF2520" evidence="2">
    <location>
        <begin position="131"/>
        <end position="255"/>
    </location>
</feature>
<dbReference type="InterPro" id="IPR036291">
    <property type="entry name" value="NAD(P)-bd_dom_sf"/>
</dbReference>
<accession>A0ABW9RQR0</accession>
<dbReference type="PANTHER" id="PTHR40459:SF1">
    <property type="entry name" value="CONSERVED HYPOTHETICAL ALANINE AND LEUCINE RICH PROTEIN"/>
    <property type="match status" value="1"/>
</dbReference>
<dbReference type="Pfam" id="PF10727">
    <property type="entry name" value="Rossmann-like"/>
    <property type="match status" value="1"/>
</dbReference>
<evidence type="ECO:0000313" key="3">
    <source>
        <dbReference type="EMBL" id="MTI26323.1"/>
    </source>
</evidence>
<dbReference type="InterPro" id="IPR008927">
    <property type="entry name" value="6-PGluconate_DH-like_C_sf"/>
</dbReference>
<dbReference type="SUPFAM" id="SSF51735">
    <property type="entry name" value="NAD(P)-binding Rossmann-fold domains"/>
    <property type="match status" value="1"/>
</dbReference>
<reference evidence="3 4" key="1">
    <citation type="submission" date="2019-02" db="EMBL/GenBank/DDBJ databases">
        <authorList>
            <person name="Goldberg S.R."/>
            <person name="Haltli B.A."/>
            <person name="Correa H."/>
            <person name="Russell K.G."/>
        </authorList>
    </citation>
    <scope>NUCLEOTIDE SEQUENCE [LARGE SCALE GENOMIC DNA]</scope>
    <source>
        <strain evidence="3 4">JCM 16186</strain>
    </source>
</reference>
<evidence type="ECO:0000259" key="1">
    <source>
        <dbReference type="Pfam" id="PF10727"/>
    </source>
</evidence>
<dbReference type="Gene3D" id="1.10.1040.20">
    <property type="entry name" value="ProC-like, C-terminal domain"/>
    <property type="match status" value="1"/>
</dbReference>
<keyword evidence="4" id="KW-1185">Reference proteome</keyword>
<dbReference type="InterPro" id="IPR018931">
    <property type="entry name" value="DUF2520"/>
</dbReference>
<evidence type="ECO:0000313" key="4">
    <source>
        <dbReference type="Proteomes" id="UP000798808"/>
    </source>
</evidence>
<sequence>MPNNNYVSFIGAGNLAWHLAPALDNAGYPVKEVCSTSAKSSRALVNRLYQAETKEGYDFSNSPAQYFIIAVPDDIISDIAREIVLPDNAILLHTSGAKSIDLLSYAASEHIGVFYPLQTFSKQKKVDLTHVPICIEAEDSSTEKLLYAMGKAISRKVLHINSSDRKALHVAAVFACNFVNHFMKISSDILAGSKLDFDLLHPLIAETINKSFELGPGKSQTGPARRHDFETLDKHMEFLSKNEAVAEIYRMISQHIIDSYPQD</sequence>
<dbReference type="InterPro" id="IPR019665">
    <property type="entry name" value="OxRdtase/DH_put_Rossmann_dom"/>
</dbReference>
<dbReference type="SUPFAM" id="SSF48179">
    <property type="entry name" value="6-phosphogluconate dehydrogenase C-terminal domain-like"/>
    <property type="match status" value="1"/>
</dbReference>
<dbReference type="Gene3D" id="3.40.50.720">
    <property type="entry name" value="NAD(P)-binding Rossmann-like Domain"/>
    <property type="match status" value="1"/>
</dbReference>
<dbReference type="EMBL" id="SMLW01000575">
    <property type="protein sequence ID" value="MTI26323.1"/>
    <property type="molecule type" value="Genomic_DNA"/>
</dbReference>
<protein>
    <submittedName>
        <fullName evidence="3">DUF2520 domain-containing protein</fullName>
    </submittedName>
</protein>